<dbReference type="AlphaFoldDB" id="A0A165CS50"/>
<dbReference type="EMBL" id="KV424115">
    <property type="protein sequence ID" value="KZT51295.1"/>
    <property type="molecule type" value="Genomic_DNA"/>
</dbReference>
<proteinExistence type="predicted"/>
<reference evidence="2 3" key="1">
    <citation type="journal article" date="2016" name="Mol. Biol. Evol.">
        <title>Comparative Genomics of Early-Diverging Mushroom-Forming Fungi Provides Insights into the Origins of Lignocellulose Decay Capabilities.</title>
        <authorList>
            <person name="Nagy L.G."/>
            <person name="Riley R."/>
            <person name="Tritt A."/>
            <person name="Adam C."/>
            <person name="Daum C."/>
            <person name="Floudas D."/>
            <person name="Sun H."/>
            <person name="Yadav J.S."/>
            <person name="Pangilinan J."/>
            <person name="Larsson K.H."/>
            <person name="Matsuura K."/>
            <person name="Barry K."/>
            <person name="Labutti K."/>
            <person name="Kuo R."/>
            <person name="Ohm R.A."/>
            <person name="Bhattacharya S.S."/>
            <person name="Shirouzu T."/>
            <person name="Yoshinaga Y."/>
            <person name="Martin F.M."/>
            <person name="Grigoriev I.V."/>
            <person name="Hibbett D.S."/>
        </authorList>
    </citation>
    <scope>NUCLEOTIDE SEQUENCE [LARGE SCALE GENOMIC DNA]</scope>
    <source>
        <strain evidence="2 3">HHB12733</strain>
    </source>
</reference>
<accession>A0A165CS50</accession>
<gene>
    <name evidence="2" type="ORF">CALCODRAFT_533997</name>
</gene>
<keyword evidence="3" id="KW-1185">Reference proteome</keyword>
<evidence type="ECO:0000313" key="3">
    <source>
        <dbReference type="Proteomes" id="UP000076842"/>
    </source>
</evidence>
<evidence type="ECO:0000313" key="2">
    <source>
        <dbReference type="EMBL" id="KZT51295.1"/>
    </source>
</evidence>
<sequence length="348" mass="38560">MEFMLLFQDKLVITLWEIRMTPQGRGHCGRFRVQRVYRTFWTLRGHPRWSLYKCASWASTRRTQHRLTRVIDLTRDPADEAYNERKLHCTGVGMLAVRFGSVRLWSETVPCFKTRSSLSGPVRFWSETGPQLVSNRFRVSHRKASGKDSQAYPHKIHMAVNQSDKSLTSTPSVTSLQGALVGDCYCLSGVICRKECGPPSVAFENMGSVTSRSSHLQTLQQAPDDDISCFPAEGHAVIEQGVHEASQAGQGGSTLKTVARCLDTADDSSCRRSISPEISLYDHCLHGTASAFATKSPSNIARAARELALDRPTNDTNAANGLDNPVGMDSEKKEEVSFLKYLQSKASS</sequence>
<dbReference type="Proteomes" id="UP000076842">
    <property type="component" value="Unassembled WGS sequence"/>
</dbReference>
<protein>
    <submittedName>
        <fullName evidence="2">Uncharacterized protein</fullName>
    </submittedName>
</protein>
<feature type="region of interest" description="Disordered" evidence="1">
    <location>
        <begin position="309"/>
        <end position="331"/>
    </location>
</feature>
<name>A0A165CS50_9BASI</name>
<evidence type="ECO:0000256" key="1">
    <source>
        <dbReference type="SAM" id="MobiDB-lite"/>
    </source>
</evidence>
<dbReference type="InParanoid" id="A0A165CS50"/>
<organism evidence="2 3">
    <name type="scientific">Calocera cornea HHB12733</name>
    <dbReference type="NCBI Taxonomy" id="1353952"/>
    <lineage>
        <taxon>Eukaryota</taxon>
        <taxon>Fungi</taxon>
        <taxon>Dikarya</taxon>
        <taxon>Basidiomycota</taxon>
        <taxon>Agaricomycotina</taxon>
        <taxon>Dacrymycetes</taxon>
        <taxon>Dacrymycetales</taxon>
        <taxon>Dacrymycetaceae</taxon>
        <taxon>Calocera</taxon>
    </lineage>
</organism>